<feature type="region of interest" description="Disordered" evidence="1">
    <location>
        <begin position="138"/>
        <end position="161"/>
    </location>
</feature>
<sequence length="161" mass="17503">MSDYKGRRIRKGPDYRGSTVVRYIGGLKVLVVLVRNTQAQLAGGAAVRGRAPSRRLRRADCEVSAAHFRLDVDLHGYYSFIRTDATASPILDGSEGVIFSRDTYISFSNSSFESIPYAPIIISAIVADTRPAGRDARLDSGMSFSNDLTPGTPDRGKMIGT</sequence>
<dbReference type="Proteomes" id="UP000299102">
    <property type="component" value="Unassembled WGS sequence"/>
</dbReference>
<name>A0A4C1YV92_EUMVA</name>
<comment type="caution">
    <text evidence="2">The sequence shown here is derived from an EMBL/GenBank/DDBJ whole genome shotgun (WGS) entry which is preliminary data.</text>
</comment>
<evidence type="ECO:0000256" key="1">
    <source>
        <dbReference type="SAM" id="MobiDB-lite"/>
    </source>
</evidence>
<protein>
    <submittedName>
        <fullName evidence="2">Uncharacterized protein</fullName>
    </submittedName>
</protein>
<organism evidence="2 3">
    <name type="scientific">Eumeta variegata</name>
    <name type="common">Bagworm moth</name>
    <name type="synonym">Eumeta japonica</name>
    <dbReference type="NCBI Taxonomy" id="151549"/>
    <lineage>
        <taxon>Eukaryota</taxon>
        <taxon>Metazoa</taxon>
        <taxon>Ecdysozoa</taxon>
        <taxon>Arthropoda</taxon>
        <taxon>Hexapoda</taxon>
        <taxon>Insecta</taxon>
        <taxon>Pterygota</taxon>
        <taxon>Neoptera</taxon>
        <taxon>Endopterygota</taxon>
        <taxon>Lepidoptera</taxon>
        <taxon>Glossata</taxon>
        <taxon>Ditrysia</taxon>
        <taxon>Tineoidea</taxon>
        <taxon>Psychidae</taxon>
        <taxon>Oiketicinae</taxon>
        <taxon>Eumeta</taxon>
    </lineage>
</organism>
<evidence type="ECO:0000313" key="2">
    <source>
        <dbReference type="EMBL" id="GBP79150.1"/>
    </source>
</evidence>
<dbReference type="AlphaFoldDB" id="A0A4C1YV92"/>
<dbReference type="EMBL" id="BGZK01001402">
    <property type="protein sequence ID" value="GBP79150.1"/>
    <property type="molecule type" value="Genomic_DNA"/>
</dbReference>
<gene>
    <name evidence="2" type="ORF">EVAR_100113_1</name>
</gene>
<reference evidence="2 3" key="1">
    <citation type="journal article" date="2019" name="Commun. Biol.">
        <title>The bagworm genome reveals a unique fibroin gene that provides high tensile strength.</title>
        <authorList>
            <person name="Kono N."/>
            <person name="Nakamura H."/>
            <person name="Ohtoshi R."/>
            <person name="Tomita M."/>
            <person name="Numata K."/>
            <person name="Arakawa K."/>
        </authorList>
    </citation>
    <scope>NUCLEOTIDE SEQUENCE [LARGE SCALE GENOMIC DNA]</scope>
</reference>
<proteinExistence type="predicted"/>
<accession>A0A4C1YV92</accession>
<keyword evidence="3" id="KW-1185">Reference proteome</keyword>
<evidence type="ECO:0000313" key="3">
    <source>
        <dbReference type="Proteomes" id="UP000299102"/>
    </source>
</evidence>